<dbReference type="Proteomes" id="UP000322084">
    <property type="component" value="Unassembled WGS sequence"/>
</dbReference>
<dbReference type="EMBL" id="BKCL01000003">
    <property type="protein sequence ID" value="GEQ97513.1"/>
    <property type="molecule type" value="Genomic_DNA"/>
</dbReference>
<gene>
    <name evidence="1" type="ORF">JCM17844_11500</name>
</gene>
<protein>
    <submittedName>
        <fullName evidence="1">Uncharacterized protein</fullName>
    </submittedName>
</protein>
<sequence length="43" mass="5011">MDYVGVKIYDENGKVVGERRFTGLFTSQAYAESLMKRRFYGAR</sequence>
<name>A0A5A7MQM8_9PROT</name>
<reference evidence="1 2" key="1">
    <citation type="submission" date="2019-09" db="EMBL/GenBank/DDBJ databases">
        <title>NBRP : Genome information of microbial organism related human and environment.</title>
        <authorList>
            <person name="Hattori M."/>
            <person name="Oshima K."/>
            <person name="Inaba H."/>
            <person name="Suda W."/>
            <person name="Sakamoto M."/>
            <person name="Iino T."/>
            <person name="Kitahara M."/>
            <person name="Oshida Y."/>
            <person name="Iida T."/>
            <person name="Kudo T."/>
            <person name="Itoh T."/>
            <person name="Ohkuma M."/>
        </authorList>
    </citation>
    <scope>NUCLEOTIDE SEQUENCE [LARGE SCALE GENOMIC DNA]</scope>
    <source>
        <strain evidence="1 2">Hi-2</strain>
    </source>
</reference>
<organism evidence="1 2">
    <name type="scientific">Iodidimonas gelatinilytica</name>
    <dbReference type="NCBI Taxonomy" id="1236966"/>
    <lineage>
        <taxon>Bacteria</taxon>
        <taxon>Pseudomonadati</taxon>
        <taxon>Pseudomonadota</taxon>
        <taxon>Alphaproteobacteria</taxon>
        <taxon>Iodidimonadales</taxon>
        <taxon>Iodidimonadaceae</taxon>
        <taxon>Iodidimonas</taxon>
    </lineage>
</organism>
<evidence type="ECO:0000313" key="2">
    <source>
        <dbReference type="Proteomes" id="UP000322084"/>
    </source>
</evidence>
<dbReference type="AlphaFoldDB" id="A0A5A7MQM8"/>
<comment type="caution">
    <text evidence="1">The sequence shown here is derived from an EMBL/GenBank/DDBJ whole genome shotgun (WGS) entry which is preliminary data.</text>
</comment>
<evidence type="ECO:0000313" key="1">
    <source>
        <dbReference type="EMBL" id="GEQ97513.1"/>
    </source>
</evidence>
<accession>A0A5A7MQM8</accession>
<proteinExistence type="predicted"/>